<name>A0A556N6K6_9FLAO</name>
<protein>
    <submittedName>
        <fullName evidence="1">Pentapeptide repeat-containing protein</fullName>
    </submittedName>
</protein>
<evidence type="ECO:0000313" key="1">
    <source>
        <dbReference type="EMBL" id="TSJ47775.1"/>
    </source>
</evidence>
<dbReference type="InterPro" id="IPR052949">
    <property type="entry name" value="PA_immunity-related"/>
</dbReference>
<dbReference type="SUPFAM" id="SSF141571">
    <property type="entry name" value="Pentapeptide repeat-like"/>
    <property type="match status" value="1"/>
</dbReference>
<dbReference type="OrthoDB" id="67652at2"/>
<dbReference type="Pfam" id="PF00805">
    <property type="entry name" value="Pentapeptide"/>
    <property type="match status" value="1"/>
</dbReference>
<proteinExistence type="predicted"/>
<gene>
    <name evidence="1" type="ORF">FO442_01210</name>
</gene>
<sequence>MSNKLHEGKTFHKVNYANKQLVNNEFSNCYFVDCDFSKSNFSQIDFVDCEFESCNFSLTILKYAGLKDVHFKDCKIVGVDFSACNDFLFAVQFTDCSLDYATFHSRKMKNTRFTNSIIKEVDFSEADLTQAVFQNCDLTRSIFDRSILDKADFSSAINFDINPERNRIKKTIFSSNGLIGLLTKYDLVIKD</sequence>
<dbReference type="Gene3D" id="2.160.20.80">
    <property type="entry name" value="E3 ubiquitin-protein ligase SopA"/>
    <property type="match status" value="1"/>
</dbReference>
<evidence type="ECO:0000313" key="2">
    <source>
        <dbReference type="Proteomes" id="UP000316008"/>
    </source>
</evidence>
<dbReference type="EMBL" id="VLPL01000001">
    <property type="protein sequence ID" value="TSJ47775.1"/>
    <property type="molecule type" value="Genomic_DNA"/>
</dbReference>
<organism evidence="1 2">
    <name type="scientific">Fluviicola chungangensis</name>
    <dbReference type="NCBI Taxonomy" id="2597671"/>
    <lineage>
        <taxon>Bacteria</taxon>
        <taxon>Pseudomonadati</taxon>
        <taxon>Bacteroidota</taxon>
        <taxon>Flavobacteriia</taxon>
        <taxon>Flavobacteriales</taxon>
        <taxon>Crocinitomicaceae</taxon>
        <taxon>Fluviicola</taxon>
    </lineage>
</organism>
<dbReference type="PANTHER" id="PTHR42999">
    <property type="entry name" value="ANTIBIOTIC RESISTANCE PROTEIN MCBG"/>
    <property type="match status" value="1"/>
</dbReference>
<keyword evidence="2" id="KW-1185">Reference proteome</keyword>
<dbReference type="InterPro" id="IPR001646">
    <property type="entry name" value="5peptide_repeat"/>
</dbReference>
<dbReference type="PANTHER" id="PTHR42999:SF1">
    <property type="entry name" value="PENTAPEPTIDE REPEAT-CONTAINING PROTEIN"/>
    <property type="match status" value="1"/>
</dbReference>
<comment type="caution">
    <text evidence="1">The sequence shown here is derived from an EMBL/GenBank/DDBJ whole genome shotgun (WGS) entry which is preliminary data.</text>
</comment>
<reference evidence="1 2" key="1">
    <citation type="submission" date="2019-07" db="EMBL/GenBank/DDBJ databases">
        <authorList>
            <person name="Huq M.A."/>
        </authorList>
    </citation>
    <scope>NUCLEOTIDE SEQUENCE [LARGE SCALE GENOMIC DNA]</scope>
    <source>
        <strain evidence="1 2">MAH-3</strain>
    </source>
</reference>
<dbReference type="Pfam" id="PF13599">
    <property type="entry name" value="Pentapeptide_4"/>
    <property type="match status" value="1"/>
</dbReference>
<dbReference type="Proteomes" id="UP000316008">
    <property type="component" value="Unassembled WGS sequence"/>
</dbReference>
<accession>A0A556N6K6</accession>
<dbReference type="AlphaFoldDB" id="A0A556N6K6"/>
<dbReference type="RefSeq" id="WP_144331310.1">
    <property type="nucleotide sequence ID" value="NZ_VLPL01000001.1"/>
</dbReference>